<keyword evidence="1" id="KW-1133">Transmembrane helix</keyword>
<comment type="caution">
    <text evidence="2">The sequence shown here is derived from an EMBL/GenBank/DDBJ whole genome shotgun (WGS) entry which is preliminary data.</text>
</comment>
<keyword evidence="1" id="KW-0472">Membrane</keyword>
<keyword evidence="1" id="KW-0812">Transmembrane</keyword>
<proteinExistence type="predicted"/>
<name>A0A2P7NTB2_9PROT</name>
<protein>
    <submittedName>
        <fullName evidence="2">Uncharacterized protein</fullName>
    </submittedName>
</protein>
<evidence type="ECO:0000313" key="3">
    <source>
        <dbReference type="Proteomes" id="UP000241912"/>
    </source>
</evidence>
<dbReference type="EMBL" id="PXXU01000038">
    <property type="protein sequence ID" value="PSJ16713.1"/>
    <property type="molecule type" value="Genomic_DNA"/>
</dbReference>
<reference evidence="2 3" key="1">
    <citation type="submission" date="2018-03" db="EMBL/GenBank/DDBJ databases">
        <title>Draft genome of Nitrosomonas supralitoralis APG5.</title>
        <authorList>
            <person name="Urakawa H."/>
            <person name="Lopez J.V."/>
        </authorList>
    </citation>
    <scope>NUCLEOTIDE SEQUENCE [LARGE SCALE GENOMIC DNA]</scope>
    <source>
        <strain evidence="2 3">APG5</strain>
    </source>
</reference>
<sequence>MTVQKFFIISLITTVLSLFAMYSNVKQSAVNVNMNIPLNDEIMMGMALFITYLLLSSLYPKKAPSSFTKRS</sequence>
<dbReference type="Proteomes" id="UP000241912">
    <property type="component" value="Unassembled WGS sequence"/>
</dbReference>
<evidence type="ECO:0000256" key="1">
    <source>
        <dbReference type="SAM" id="Phobius"/>
    </source>
</evidence>
<feature type="transmembrane region" description="Helical" evidence="1">
    <location>
        <begin position="5"/>
        <end position="22"/>
    </location>
</feature>
<dbReference type="RefSeq" id="WP_106707475.1">
    <property type="nucleotide sequence ID" value="NZ_PXXU01000038.1"/>
</dbReference>
<feature type="transmembrane region" description="Helical" evidence="1">
    <location>
        <begin position="42"/>
        <end position="60"/>
    </location>
</feature>
<accession>A0A2P7NTB2</accession>
<dbReference type="OrthoDB" id="8549666at2"/>
<keyword evidence="3" id="KW-1185">Reference proteome</keyword>
<organism evidence="2 3">
    <name type="scientific">Nitrosomonas supralitoralis</name>
    <dbReference type="NCBI Taxonomy" id="2116706"/>
    <lineage>
        <taxon>Bacteria</taxon>
        <taxon>Pseudomonadati</taxon>
        <taxon>Pseudomonadota</taxon>
        <taxon>Betaproteobacteria</taxon>
        <taxon>Nitrosomonadales</taxon>
        <taxon>Nitrosomonadaceae</taxon>
        <taxon>Nitrosomonas</taxon>
    </lineage>
</organism>
<evidence type="ECO:0000313" key="2">
    <source>
        <dbReference type="EMBL" id="PSJ16713.1"/>
    </source>
</evidence>
<gene>
    <name evidence="2" type="ORF">C7H79_11865</name>
</gene>
<dbReference type="AlphaFoldDB" id="A0A2P7NTB2"/>